<keyword evidence="3" id="KW-1185">Reference proteome</keyword>
<dbReference type="InterPro" id="IPR029062">
    <property type="entry name" value="Class_I_gatase-like"/>
</dbReference>
<dbReference type="SUPFAM" id="SSF52317">
    <property type="entry name" value="Class I glutamine amidotransferase-like"/>
    <property type="match status" value="1"/>
</dbReference>
<proteinExistence type="predicted"/>
<organism evidence="2 3">
    <name type="scientific">Rubritalea tangerina</name>
    <dbReference type="NCBI Taxonomy" id="430798"/>
    <lineage>
        <taxon>Bacteria</taxon>
        <taxon>Pseudomonadati</taxon>
        <taxon>Verrucomicrobiota</taxon>
        <taxon>Verrucomicrobiia</taxon>
        <taxon>Verrucomicrobiales</taxon>
        <taxon>Rubritaleaceae</taxon>
        <taxon>Rubritalea</taxon>
    </lineage>
</organism>
<evidence type="ECO:0000256" key="1">
    <source>
        <dbReference type="SAM" id="Phobius"/>
    </source>
</evidence>
<protein>
    <recommendedName>
        <fullName evidence="4">VWFA domain-containing protein</fullName>
    </recommendedName>
</protein>
<feature type="transmembrane region" description="Helical" evidence="1">
    <location>
        <begin position="680"/>
        <end position="700"/>
    </location>
</feature>
<reference evidence="3" key="1">
    <citation type="journal article" date="2019" name="Int. J. Syst. Evol. Microbiol.">
        <title>The Global Catalogue of Microorganisms (GCM) 10K type strain sequencing project: providing services to taxonomists for standard genome sequencing and annotation.</title>
        <authorList>
            <consortium name="The Broad Institute Genomics Platform"/>
            <consortium name="The Broad Institute Genome Sequencing Center for Infectious Disease"/>
            <person name="Wu L."/>
            <person name="Ma J."/>
        </authorList>
    </citation>
    <scope>NUCLEOTIDE SEQUENCE [LARGE SCALE GENOMIC DNA]</scope>
    <source>
        <strain evidence="3">CCUG 57942</strain>
    </source>
</reference>
<dbReference type="InterPro" id="IPR036465">
    <property type="entry name" value="vWFA_dom_sf"/>
</dbReference>
<dbReference type="PANTHER" id="PTHR37947">
    <property type="entry name" value="BLL2462 PROTEIN"/>
    <property type="match status" value="1"/>
</dbReference>
<keyword evidence="1" id="KW-0812">Transmembrane</keyword>
<comment type="caution">
    <text evidence="2">The sequence shown here is derived from an EMBL/GenBank/DDBJ whole genome shotgun (WGS) entry which is preliminary data.</text>
</comment>
<evidence type="ECO:0000313" key="3">
    <source>
        <dbReference type="Proteomes" id="UP001597389"/>
    </source>
</evidence>
<evidence type="ECO:0008006" key="4">
    <source>
        <dbReference type="Google" id="ProtNLM"/>
    </source>
</evidence>
<accession>A0ABW4ZDP3</accession>
<gene>
    <name evidence="2" type="ORF">ACFSW8_12920</name>
</gene>
<sequence length="707" mass="78316">MTRSARPKRTGGIEALRFLICLIIVLMLWGPEWRTTITPENEPEIAILWDASGSGATQDSQSLNDKTVISRSDFIQEALNLNLWKELENNGEVTVFSESFSAPPENIDPAKQGLIGTDISAPINQLLSQHDNLQAVVLLSDGDWNLGAPPVSAAQKMLLKKVPLFPIPVGSKERLPDIEILDITAPTYGIVGEPIQIPFSLRSSLKRDVNTTIKLRDTSSGKEFTKKIRIPAEKEYFDNVLWRIDKEGTTKLELSFPVAEGELVSANNTQEFIIQGKKENLKVLVMDSVPRWEYRFIRNALSRDPGVDLDCLLFHPKIGKGDGPDYIQEFPNKLEDLQKYDVVFIGDLGVGKGQLTLKQAELIKGLVENQASGVVFIPGPYGYQESLLKSPLADLIPVILDKDNPKGISEATASPLSLTSQGRGSLLTMLGNNEVENERIWENLPGFYWSAAIEKAKGGADVLATHANRRNRYGRIPLLVTKSAGNGKVLYLGHDSAWRWRRGVEDLYHYRFWGQVARWMSYQRNMAAGERIRLYFSPDRPKPGDIVTLNANAFDQNAAPLTEGSITVDISGPNGESNRIELSKADGAWGSFTGRTRLTKPGEWSLKAQIGNDSSSLVETTIIVQGDTLEKTGQPARPEVLEEMAFVTNGKVIDPNEINAIKSLINALPVKQPLEESIPLWAQIAVMLTVIILLAIFWTLRKLNGTF</sequence>
<dbReference type="PANTHER" id="PTHR37947:SF1">
    <property type="entry name" value="BLL2462 PROTEIN"/>
    <property type="match status" value="1"/>
</dbReference>
<keyword evidence="1" id="KW-1133">Transmembrane helix</keyword>
<dbReference type="Gene3D" id="3.40.50.880">
    <property type="match status" value="1"/>
</dbReference>
<feature type="transmembrane region" description="Helical" evidence="1">
    <location>
        <begin position="12"/>
        <end position="30"/>
    </location>
</feature>
<name>A0ABW4ZDP3_9BACT</name>
<dbReference type="Proteomes" id="UP001597389">
    <property type="component" value="Unassembled WGS sequence"/>
</dbReference>
<evidence type="ECO:0000313" key="2">
    <source>
        <dbReference type="EMBL" id="MFD2159805.1"/>
    </source>
</evidence>
<dbReference type="SUPFAM" id="SSF53300">
    <property type="entry name" value="vWA-like"/>
    <property type="match status" value="1"/>
</dbReference>
<dbReference type="EMBL" id="JBHUJB010000051">
    <property type="protein sequence ID" value="MFD2159805.1"/>
    <property type="molecule type" value="Genomic_DNA"/>
</dbReference>
<keyword evidence="1" id="KW-0472">Membrane</keyword>